<keyword evidence="1" id="KW-0812">Transmembrane</keyword>
<dbReference type="SMART" id="SM00909">
    <property type="entry name" value="Germane"/>
    <property type="match status" value="1"/>
</dbReference>
<evidence type="ECO:0000313" key="4">
    <source>
        <dbReference type="Proteomes" id="UP000262583"/>
    </source>
</evidence>
<name>A0A2Z4Y789_SUMC1</name>
<reference evidence="3 4" key="1">
    <citation type="submission" date="2018-05" db="EMBL/GenBank/DDBJ databases">
        <title>A metagenomic window into the 2 km-deep terrestrial subsurface aquifer revealed taxonomically and functionally diverse microbial community comprising novel uncultured bacterial lineages.</title>
        <authorList>
            <person name="Kadnikov V.V."/>
            <person name="Mardanov A.V."/>
            <person name="Beletsky A.V."/>
            <person name="Banks D."/>
            <person name="Pimenov N.V."/>
            <person name="Frank Y.A."/>
            <person name="Karnachuk O.V."/>
            <person name="Ravin N.V."/>
        </authorList>
    </citation>
    <scope>NUCLEOTIDE SEQUENCE [LARGE SCALE GENOMIC DNA]</scope>
    <source>
        <strain evidence="3">BY</strain>
    </source>
</reference>
<protein>
    <recommendedName>
        <fullName evidence="2">GerMN domain-containing protein</fullName>
    </recommendedName>
</protein>
<dbReference type="Pfam" id="PF10646">
    <property type="entry name" value="Germane"/>
    <property type="match status" value="1"/>
</dbReference>
<dbReference type="Proteomes" id="UP000262583">
    <property type="component" value="Chromosome"/>
</dbReference>
<dbReference type="KEGG" id="schv:BRCON_2109"/>
<dbReference type="EMBL" id="CP030759">
    <property type="protein sequence ID" value="AXA36886.1"/>
    <property type="molecule type" value="Genomic_DNA"/>
</dbReference>
<keyword evidence="1" id="KW-1133">Transmembrane helix</keyword>
<feature type="domain" description="GerMN" evidence="2">
    <location>
        <begin position="89"/>
        <end position="178"/>
    </location>
</feature>
<keyword evidence="1" id="KW-0472">Membrane</keyword>
<evidence type="ECO:0000313" key="3">
    <source>
        <dbReference type="EMBL" id="AXA36886.1"/>
    </source>
</evidence>
<organism evidence="3 4">
    <name type="scientific">Sumerlaea chitinivorans</name>
    <dbReference type="NCBI Taxonomy" id="2250252"/>
    <lineage>
        <taxon>Bacteria</taxon>
        <taxon>Candidatus Sumerlaeota</taxon>
        <taxon>Candidatus Sumerlaeia</taxon>
        <taxon>Candidatus Sumerlaeales</taxon>
        <taxon>Candidatus Sumerlaeaceae</taxon>
        <taxon>Candidatus Sumerlaea</taxon>
    </lineage>
</organism>
<feature type="transmembrane region" description="Helical" evidence="1">
    <location>
        <begin position="12"/>
        <end position="35"/>
    </location>
</feature>
<sequence>MSPRDDNDFGRFVYTVTVFGLVVVILGLAAIWYYFNYGGVPTAPLPVGTQRAASLAPNQVMLYYTRDGRTLTGVVSELESGALSPNDRARAIATRLIEGRDAAFLRSPIPAGTKLNAVFVTGNLVIVNLSKEFVNNLRPNVDDELLAVYSLVNSLLFNIEGVDGVQILVEGERLPTLRGHVDLESPLIANPALTRAS</sequence>
<evidence type="ECO:0000256" key="1">
    <source>
        <dbReference type="SAM" id="Phobius"/>
    </source>
</evidence>
<gene>
    <name evidence="3" type="ORF">BRCON_2109</name>
</gene>
<dbReference type="AlphaFoldDB" id="A0A2Z4Y789"/>
<proteinExistence type="predicted"/>
<dbReference type="InterPro" id="IPR019606">
    <property type="entry name" value="GerMN"/>
</dbReference>
<evidence type="ECO:0000259" key="2">
    <source>
        <dbReference type="SMART" id="SM00909"/>
    </source>
</evidence>
<accession>A0A2Z4Y789</accession>